<sequence length="138" mass="14533">MNTLLFLTSLAVGAFAQNARIGLPQAAASIKAGSKLTVQVQRPNSLTGSQEVGVAIGLQSCANSPCHAAKDVMGQILYNGPYKPVYHEYYLPPYENFTVTVPDSVESGEAVLGVTHVSLVGAGPFPFLEVLNQTIQVA</sequence>
<organism evidence="1 2">
    <name type="scientific">Aspergillus melleus</name>
    <dbReference type="NCBI Taxonomy" id="138277"/>
    <lineage>
        <taxon>Eukaryota</taxon>
        <taxon>Fungi</taxon>
        <taxon>Dikarya</taxon>
        <taxon>Ascomycota</taxon>
        <taxon>Pezizomycotina</taxon>
        <taxon>Eurotiomycetes</taxon>
        <taxon>Eurotiomycetidae</taxon>
        <taxon>Eurotiales</taxon>
        <taxon>Aspergillaceae</taxon>
        <taxon>Aspergillus</taxon>
        <taxon>Aspergillus subgen. Circumdati</taxon>
    </lineage>
</organism>
<proteinExistence type="predicted"/>
<evidence type="ECO:0000313" key="1">
    <source>
        <dbReference type="EMBL" id="KAK1143225.1"/>
    </source>
</evidence>
<comment type="caution">
    <text evidence="1">The sequence shown here is derived from an EMBL/GenBank/DDBJ whole genome shotgun (WGS) entry which is preliminary data.</text>
</comment>
<protein>
    <submittedName>
        <fullName evidence="1">Uncharacterized protein</fullName>
    </submittedName>
</protein>
<dbReference type="Proteomes" id="UP001177260">
    <property type="component" value="Unassembled WGS sequence"/>
</dbReference>
<name>A0ACC3B007_9EURO</name>
<keyword evidence="2" id="KW-1185">Reference proteome</keyword>
<evidence type="ECO:0000313" key="2">
    <source>
        <dbReference type="Proteomes" id="UP001177260"/>
    </source>
</evidence>
<accession>A0ACC3B007</accession>
<gene>
    <name evidence="1" type="ORF">N8T08_006924</name>
</gene>
<reference evidence="1 2" key="1">
    <citation type="journal article" date="2023" name="ACS Omega">
        <title>Identification of the Neoaspergillic Acid Biosynthesis Gene Cluster by Establishing an In Vitro CRISPR-Ribonucleoprotein Genetic System in Aspergillus melleus.</title>
        <authorList>
            <person name="Yuan B."/>
            <person name="Grau M.F."/>
            <person name="Murata R.M."/>
            <person name="Torok T."/>
            <person name="Venkateswaran K."/>
            <person name="Stajich J.E."/>
            <person name="Wang C.C.C."/>
        </authorList>
    </citation>
    <scope>NUCLEOTIDE SEQUENCE [LARGE SCALE GENOMIC DNA]</scope>
    <source>
        <strain evidence="1 2">IMV 1140</strain>
    </source>
</reference>
<dbReference type="EMBL" id="JAOPJF010000042">
    <property type="protein sequence ID" value="KAK1143225.1"/>
    <property type="molecule type" value="Genomic_DNA"/>
</dbReference>